<accession>A0A368MVW1</accession>
<comment type="caution">
    <text evidence="2">The sequence shown here is derived from an EMBL/GenBank/DDBJ whole genome shotgun (WGS) entry which is preliminary data.</text>
</comment>
<dbReference type="EMBL" id="QPIE01000025">
    <property type="protein sequence ID" value="RCU42080.1"/>
    <property type="molecule type" value="Genomic_DNA"/>
</dbReference>
<feature type="non-terminal residue" evidence="2">
    <location>
        <position position="226"/>
    </location>
</feature>
<feature type="domain" description="Phage tail fibre protein N-terminal" evidence="1">
    <location>
        <begin position="17"/>
        <end position="78"/>
    </location>
</feature>
<dbReference type="Proteomes" id="UP000252172">
    <property type="component" value="Unassembled WGS sequence"/>
</dbReference>
<evidence type="ECO:0000313" key="3">
    <source>
        <dbReference type="Proteomes" id="UP000252172"/>
    </source>
</evidence>
<keyword evidence="3" id="KW-1185">Reference proteome</keyword>
<evidence type="ECO:0000259" key="1">
    <source>
        <dbReference type="Pfam" id="PF12571"/>
    </source>
</evidence>
<reference evidence="2 3" key="1">
    <citation type="submission" date="2018-07" db="EMBL/GenBank/DDBJ databases">
        <title>Chryseobacterium lacus sp. nov., isolated from lake water.</title>
        <authorList>
            <person name="Li C.-M."/>
        </authorList>
    </citation>
    <scope>NUCLEOTIDE SEQUENCE [LARGE SCALE GENOMIC DNA]</scope>
    <source>
        <strain evidence="2 3">YLOS41</strain>
    </source>
</reference>
<proteinExistence type="predicted"/>
<sequence>MISGQTVIEARKHPGKVLREVGLVSAAGVLVAYGDYPDTVLPADGAPVMKEIIINFVMALTHAESVVIEVDPNVSALTISEADKRYVKKAGDTMIGPLTTPYVASTPDVMPEGAGAYGDQLSSKAPFYQPNWQWDVTSGGVFVPVAKGTSTRKGKGWPTAVSFGYLMPDTDMHAHPVIHALGDSGMECIWEFDTQTGGLRSKAGTFAIQEQQPIVPLPFSGDTPPP</sequence>
<gene>
    <name evidence="2" type="ORF">DQ356_11140</name>
</gene>
<name>A0A368MVW1_9FLAO</name>
<dbReference type="InterPro" id="IPR022225">
    <property type="entry name" value="Phage_tail_fibre_N"/>
</dbReference>
<organism evidence="2 3">
    <name type="scientific">Chryseobacterium lacus</name>
    <dbReference type="NCBI Taxonomy" id="2058346"/>
    <lineage>
        <taxon>Bacteria</taxon>
        <taxon>Pseudomonadati</taxon>
        <taxon>Bacteroidota</taxon>
        <taxon>Flavobacteriia</taxon>
        <taxon>Flavobacteriales</taxon>
        <taxon>Weeksellaceae</taxon>
        <taxon>Chryseobacterium group</taxon>
        <taxon>Chryseobacterium</taxon>
    </lineage>
</organism>
<dbReference type="Pfam" id="PF12571">
    <property type="entry name" value="Phage_tail_fib"/>
    <property type="match status" value="1"/>
</dbReference>
<protein>
    <recommendedName>
        <fullName evidence="1">Phage tail fibre protein N-terminal domain-containing protein</fullName>
    </recommendedName>
</protein>
<dbReference type="RefSeq" id="WP_185123785.1">
    <property type="nucleotide sequence ID" value="NZ_QPIE01000025.1"/>
</dbReference>
<dbReference type="AlphaFoldDB" id="A0A368MVW1"/>
<evidence type="ECO:0000313" key="2">
    <source>
        <dbReference type="EMBL" id="RCU42080.1"/>
    </source>
</evidence>